<keyword evidence="1" id="KW-0732">Signal</keyword>
<evidence type="ECO:0000256" key="1">
    <source>
        <dbReference type="SAM" id="SignalP"/>
    </source>
</evidence>
<sequence length="393" mass="42327">MIFYRATQLIAVSAGLVFFANSAFALDGADVLKKLNNAIAAQIGDSIEAGNVDVNGSTVVLKNAIYTRGRTGFALGDVTMTGVAERAGGYTIEKVLIPDVTTEQKDFSARAAGLRVDDLEIPANATLSDIDSVFTYHAHAGPVSSLKVGEKFFSISTANSVSTKRPDRKGVDSSFTIDGIVADLSLAQMPVSSEAIRYFGLQNLHATFSMKSSWEFSTGKYDLTDYTIDLENMGKLNVQLSFSGITPGLYNTTVALYSSMTGAKDDENTKNAKYLLALAFVQQLTLNSAQIRFDDASVTNRALDYVSQWDHVTRAQSANRFAKEMLALTAELDIPDLQRMLSGAIIEYSNNPGSLTFSATPAQPIPMSTVIEAARNAKESIPKMIGLKITSND</sequence>
<dbReference type="AlphaFoldDB" id="A0A1C3TW69"/>
<gene>
    <name evidence="2" type="ORF">GA0061101_10187</name>
</gene>
<accession>A0A1C3TW69</accession>
<reference evidence="2 3" key="1">
    <citation type="submission" date="2016-08" db="EMBL/GenBank/DDBJ databases">
        <authorList>
            <person name="Seilhamer J.J."/>
        </authorList>
    </citation>
    <scope>NUCLEOTIDE SEQUENCE [LARGE SCALE GENOMIC DNA]</scope>
    <source>
        <strain evidence="2 3">P1-7</strain>
    </source>
</reference>
<organism evidence="2 3">
    <name type="scientific">Rhizobium lusitanum</name>
    <dbReference type="NCBI Taxonomy" id="293958"/>
    <lineage>
        <taxon>Bacteria</taxon>
        <taxon>Pseudomonadati</taxon>
        <taxon>Pseudomonadota</taxon>
        <taxon>Alphaproteobacteria</taxon>
        <taxon>Hyphomicrobiales</taxon>
        <taxon>Rhizobiaceae</taxon>
        <taxon>Rhizobium/Agrobacterium group</taxon>
        <taxon>Rhizobium</taxon>
    </lineage>
</organism>
<feature type="signal peptide" evidence="1">
    <location>
        <begin position="1"/>
        <end position="25"/>
    </location>
</feature>
<feature type="chain" id="PRO_5008682465" description="DUF945 family protein" evidence="1">
    <location>
        <begin position="26"/>
        <end position="393"/>
    </location>
</feature>
<proteinExistence type="predicted"/>
<dbReference type="Proteomes" id="UP000199205">
    <property type="component" value="Unassembled WGS sequence"/>
</dbReference>
<evidence type="ECO:0000313" key="2">
    <source>
        <dbReference type="EMBL" id="SCB07459.1"/>
    </source>
</evidence>
<dbReference type="OrthoDB" id="7824623at2"/>
<protein>
    <recommendedName>
        <fullName evidence="4">DUF945 family protein</fullName>
    </recommendedName>
</protein>
<dbReference type="EMBL" id="FMAF01000001">
    <property type="protein sequence ID" value="SCB07459.1"/>
    <property type="molecule type" value="Genomic_DNA"/>
</dbReference>
<name>A0A1C3TW69_9HYPH</name>
<evidence type="ECO:0008006" key="4">
    <source>
        <dbReference type="Google" id="ProtNLM"/>
    </source>
</evidence>
<evidence type="ECO:0000313" key="3">
    <source>
        <dbReference type="Proteomes" id="UP000199205"/>
    </source>
</evidence>
<dbReference type="RefSeq" id="WP_037194067.1">
    <property type="nucleotide sequence ID" value="NZ_FMAF01000001.1"/>
</dbReference>